<reference evidence="1" key="2">
    <citation type="submission" date="2020-11" db="EMBL/GenBank/DDBJ databases">
        <authorList>
            <person name="McCartney M.A."/>
            <person name="Auch B."/>
            <person name="Kono T."/>
            <person name="Mallez S."/>
            <person name="Becker A."/>
            <person name="Gohl D.M."/>
            <person name="Silverstein K.A.T."/>
            <person name="Koren S."/>
            <person name="Bechman K.B."/>
            <person name="Herman A."/>
            <person name="Abrahante J.E."/>
            <person name="Garbe J."/>
        </authorList>
    </citation>
    <scope>NUCLEOTIDE SEQUENCE</scope>
    <source>
        <strain evidence="1">Duluth1</strain>
        <tissue evidence="1">Whole animal</tissue>
    </source>
</reference>
<dbReference type="Proteomes" id="UP000828390">
    <property type="component" value="Unassembled WGS sequence"/>
</dbReference>
<dbReference type="AlphaFoldDB" id="A0A9D4LA28"/>
<evidence type="ECO:0000313" key="2">
    <source>
        <dbReference type="Proteomes" id="UP000828390"/>
    </source>
</evidence>
<evidence type="ECO:0000313" key="1">
    <source>
        <dbReference type="EMBL" id="KAH3854767.1"/>
    </source>
</evidence>
<name>A0A9D4LA28_DREPO</name>
<accession>A0A9D4LA28</accession>
<organism evidence="1 2">
    <name type="scientific">Dreissena polymorpha</name>
    <name type="common">Zebra mussel</name>
    <name type="synonym">Mytilus polymorpha</name>
    <dbReference type="NCBI Taxonomy" id="45954"/>
    <lineage>
        <taxon>Eukaryota</taxon>
        <taxon>Metazoa</taxon>
        <taxon>Spiralia</taxon>
        <taxon>Lophotrochozoa</taxon>
        <taxon>Mollusca</taxon>
        <taxon>Bivalvia</taxon>
        <taxon>Autobranchia</taxon>
        <taxon>Heteroconchia</taxon>
        <taxon>Euheterodonta</taxon>
        <taxon>Imparidentia</taxon>
        <taxon>Neoheterodontei</taxon>
        <taxon>Myida</taxon>
        <taxon>Dreissenoidea</taxon>
        <taxon>Dreissenidae</taxon>
        <taxon>Dreissena</taxon>
    </lineage>
</organism>
<protein>
    <submittedName>
        <fullName evidence="1">Uncharacterized protein</fullName>
    </submittedName>
</protein>
<reference evidence="1" key="1">
    <citation type="journal article" date="2019" name="bioRxiv">
        <title>The Genome of the Zebra Mussel, Dreissena polymorpha: A Resource for Invasive Species Research.</title>
        <authorList>
            <person name="McCartney M.A."/>
            <person name="Auch B."/>
            <person name="Kono T."/>
            <person name="Mallez S."/>
            <person name="Zhang Y."/>
            <person name="Obille A."/>
            <person name="Becker A."/>
            <person name="Abrahante J.E."/>
            <person name="Garbe J."/>
            <person name="Badalamenti J.P."/>
            <person name="Herman A."/>
            <person name="Mangelson H."/>
            <person name="Liachko I."/>
            <person name="Sullivan S."/>
            <person name="Sone E.D."/>
            <person name="Koren S."/>
            <person name="Silverstein K.A.T."/>
            <person name="Beckman K.B."/>
            <person name="Gohl D.M."/>
        </authorList>
    </citation>
    <scope>NUCLEOTIDE SEQUENCE</scope>
    <source>
        <strain evidence="1">Duluth1</strain>
        <tissue evidence="1">Whole animal</tissue>
    </source>
</reference>
<dbReference type="EMBL" id="JAIWYP010000003">
    <property type="protein sequence ID" value="KAH3854767.1"/>
    <property type="molecule type" value="Genomic_DNA"/>
</dbReference>
<sequence>MKLEKSEHGRETALRDELIRQERLEQLAQRFRRKVGTSAGTVQSHWAILDILACDILH</sequence>
<keyword evidence="2" id="KW-1185">Reference proteome</keyword>
<dbReference type="Gene3D" id="1.20.58.60">
    <property type="match status" value="1"/>
</dbReference>
<proteinExistence type="predicted"/>
<gene>
    <name evidence="1" type="ORF">DPMN_097316</name>
</gene>
<comment type="caution">
    <text evidence="1">The sequence shown here is derived from an EMBL/GenBank/DDBJ whole genome shotgun (WGS) entry which is preliminary data.</text>
</comment>